<dbReference type="EMBL" id="JACJPW010000008">
    <property type="protein sequence ID" value="MBD2180429.1"/>
    <property type="molecule type" value="Genomic_DNA"/>
</dbReference>
<dbReference type="Proteomes" id="UP000641646">
    <property type="component" value="Unassembled WGS sequence"/>
</dbReference>
<reference evidence="2" key="1">
    <citation type="journal article" date="2015" name="ISME J.">
        <title>Draft Genome Sequence of Streptomyces incarnatus NRRL8089, which Produces the Nucleoside Antibiotic Sinefungin.</title>
        <authorList>
            <person name="Oshima K."/>
            <person name="Hattori M."/>
            <person name="Shimizu H."/>
            <person name="Fukuda K."/>
            <person name="Nemoto M."/>
            <person name="Inagaki K."/>
            <person name="Tamura T."/>
        </authorList>
    </citation>
    <scope>NUCLEOTIDE SEQUENCE</scope>
    <source>
        <strain evidence="2">FACHB-1375</strain>
    </source>
</reference>
<organism evidence="2 3">
    <name type="scientific">Aerosakkonema funiforme FACHB-1375</name>
    <dbReference type="NCBI Taxonomy" id="2949571"/>
    <lineage>
        <taxon>Bacteria</taxon>
        <taxon>Bacillati</taxon>
        <taxon>Cyanobacteriota</taxon>
        <taxon>Cyanophyceae</taxon>
        <taxon>Oscillatoriophycideae</taxon>
        <taxon>Aerosakkonematales</taxon>
        <taxon>Aerosakkonemataceae</taxon>
        <taxon>Aerosakkonema</taxon>
    </lineage>
</organism>
<gene>
    <name evidence="2" type="ORF">H6G03_04785</name>
</gene>
<evidence type="ECO:0000259" key="1">
    <source>
        <dbReference type="Pfam" id="PF14206"/>
    </source>
</evidence>
<name>A0A926ZF86_9CYAN</name>
<sequence>MTDCPCCSHQMLRHIRHQDVYWFCRHCWQEMPVYELHRKSLSTSANLVTIASIKKQLSSLGGKLNV</sequence>
<keyword evidence="3" id="KW-1185">Reference proteome</keyword>
<protein>
    <recommendedName>
        <fullName evidence="1">Cysteine-rich CPCC domain-containing protein</fullName>
    </recommendedName>
</protein>
<evidence type="ECO:0000313" key="2">
    <source>
        <dbReference type="EMBL" id="MBD2180429.1"/>
    </source>
</evidence>
<accession>A0A926ZF86</accession>
<proteinExistence type="predicted"/>
<reference evidence="2" key="2">
    <citation type="submission" date="2020-08" db="EMBL/GenBank/DDBJ databases">
        <authorList>
            <person name="Chen M."/>
            <person name="Teng W."/>
            <person name="Zhao L."/>
            <person name="Hu C."/>
            <person name="Zhou Y."/>
            <person name="Han B."/>
            <person name="Song L."/>
            <person name="Shu W."/>
        </authorList>
    </citation>
    <scope>NUCLEOTIDE SEQUENCE</scope>
    <source>
        <strain evidence="2">FACHB-1375</strain>
    </source>
</reference>
<evidence type="ECO:0000313" key="3">
    <source>
        <dbReference type="Proteomes" id="UP000641646"/>
    </source>
</evidence>
<feature type="domain" description="Cysteine-rich CPCC" evidence="1">
    <location>
        <begin position="3"/>
        <end position="61"/>
    </location>
</feature>
<dbReference type="AlphaFoldDB" id="A0A926ZF86"/>
<comment type="caution">
    <text evidence="2">The sequence shown here is derived from an EMBL/GenBank/DDBJ whole genome shotgun (WGS) entry which is preliminary data.</text>
</comment>
<dbReference type="Pfam" id="PF14206">
    <property type="entry name" value="Cys_rich_CPCC"/>
    <property type="match status" value="1"/>
</dbReference>
<dbReference type="InterPro" id="IPR025983">
    <property type="entry name" value="Cys_rich_CPCC"/>
</dbReference>